<dbReference type="GO" id="GO:0004402">
    <property type="term" value="F:histone acetyltransferase activity"/>
    <property type="evidence" value="ECO:0007669"/>
    <property type="project" value="InterPro"/>
</dbReference>
<evidence type="ECO:0000256" key="9">
    <source>
        <dbReference type="SAM" id="MobiDB-lite"/>
    </source>
</evidence>
<evidence type="ECO:0000259" key="10">
    <source>
        <dbReference type="PROSITE" id="PS50014"/>
    </source>
</evidence>
<keyword evidence="3" id="KW-0805">Transcription regulation</keyword>
<dbReference type="SUPFAM" id="SSF47370">
    <property type="entry name" value="Bromodomain"/>
    <property type="match status" value="2"/>
</dbReference>
<reference evidence="11 12" key="1">
    <citation type="submission" date="2017-06" db="EMBL/GenBank/DDBJ databases">
        <title>A platform for efficient transgenesis in Macrostomum lignano, a flatworm model organism for stem cell research.</title>
        <authorList>
            <person name="Berezikov E."/>
        </authorList>
    </citation>
    <scope>NUCLEOTIDE SEQUENCE [LARGE SCALE GENOMIC DNA]</scope>
    <source>
        <strain evidence="11">DV1</strain>
        <tissue evidence="11">Whole organism</tissue>
    </source>
</reference>
<accession>A0A267FV07</accession>
<dbReference type="GO" id="GO:0005669">
    <property type="term" value="C:transcription factor TFIID complex"/>
    <property type="evidence" value="ECO:0007669"/>
    <property type="project" value="InterPro"/>
</dbReference>
<feature type="compositionally biased region" description="Basic and acidic residues" evidence="9">
    <location>
        <begin position="761"/>
        <end position="774"/>
    </location>
</feature>
<dbReference type="GO" id="GO:0016251">
    <property type="term" value="F:RNA polymerase II general transcription initiation factor activity"/>
    <property type="evidence" value="ECO:0007669"/>
    <property type="project" value="InterPro"/>
</dbReference>
<evidence type="ECO:0000256" key="1">
    <source>
        <dbReference type="ARBA" id="ARBA00004123"/>
    </source>
</evidence>
<dbReference type="InterPro" id="IPR036741">
    <property type="entry name" value="TAFII-230_TBP-bd_sf"/>
</dbReference>
<dbReference type="InterPro" id="IPR040240">
    <property type="entry name" value="TAF1"/>
</dbReference>
<evidence type="ECO:0000256" key="5">
    <source>
        <dbReference type="ARBA" id="ARBA00023163"/>
    </source>
</evidence>
<feature type="region of interest" description="Disordered" evidence="9">
    <location>
        <begin position="139"/>
        <end position="162"/>
    </location>
</feature>
<evidence type="ECO:0000256" key="7">
    <source>
        <dbReference type="ARBA" id="ARBA00040102"/>
    </source>
</evidence>
<proteinExistence type="inferred from homology"/>
<dbReference type="InterPro" id="IPR022591">
    <property type="entry name" value="TAF1_HAT_dom"/>
</dbReference>
<feature type="compositionally biased region" description="Low complexity" evidence="9">
    <location>
        <begin position="1348"/>
        <end position="1371"/>
    </location>
</feature>
<dbReference type="STRING" id="282301.A0A267FV07"/>
<dbReference type="SMART" id="SM00297">
    <property type="entry name" value="BROMO"/>
    <property type="match status" value="2"/>
</dbReference>
<feature type="compositionally biased region" description="Low complexity" evidence="9">
    <location>
        <begin position="1421"/>
        <end position="1430"/>
    </location>
</feature>
<dbReference type="Proteomes" id="UP000215902">
    <property type="component" value="Unassembled WGS sequence"/>
</dbReference>
<feature type="compositionally biased region" description="Low complexity" evidence="9">
    <location>
        <begin position="1752"/>
        <end position="1774"/>
    </location>
</feature>
<dbReference type="InterPro" id="IPR041670">
    <property type="entry name" value="Znf-CCHC_6"/>
</dbReference>
<feature type="region of interest" description="Disordered" evidence="9">
    <location>
        <begin position="973"/>
        <end position="995"/>
    </location>
</feature>
<evidence type="ECO:0000256" key="6">
    <source>
        <dbReference type="ARBA" id="ARBA00023242"/>
    </source>
</evidence>
<evidence type="ECO:0000256" key="8">
    <source>
        <dbReference type="PROSITE-ProRule" id="PRU00035"/>
    </source>
</evidence>
<feature type="compositionally biased region" description="Polar residues" evidence="9">
    <location>
        <begin position="1372"/>
        <end position="1388"/>
    </location>
</feature>
<dbReference type="OrthoDB" id="5752at2759"/>
<dbReference type="PROSITE" id="PS50014">
    <property type="entry name" value="BROMODOMAIN_2"/>
    <property type="match status" value="2"/>
</dbReference>
<keyword evidence="4 8" id="KW-0103">Bromodomain</keyword>
<dbReference type="Pfam" id="PF09247">
    <property type="entry name" value="TBP-binding"/>
    <property type="match status" value="1"/>
</dbReference>
<dbReference type="PANTHER" id="PTHR13900:SF0">
    <property type="entry name" value="TRANSCRIPTION INITIATION FACTOR TFIID SUBUNIT 1"/>
    <property type="match status" value="1"/>
</dbReference>
<evidence type="ECO:0000313" key="11">
    <source>
        <dbReference type="EMBL" id="PAA76917.1"/>
    </source>
</evidence>
<feature type="compositionally biased region" description="Low complexity" evidence="9">
    <location>
        <begin position="1273"/>
        <end position="1292"/>
    </location>
</feature>
<feature type="region of interest" description="Disordered" evidence="9">
    <location>
        <begin position="1405"/>
        <end position="1430"/>
    </location>
</feature>
<dbReference type="InterPro" id="IPR018359">
    <property type="entry name" value="Bromodomain_CS"/>
</dbReference>
<feature type="region of interest" description="Disordered" evidence="9">
    <location>
        <begin position="1747"/>
        <end position="1855"/>
    </location>
</feature>
<feature type="region of interest" description="Disordered" evidence="9">
    <location>
        <begin position="1168"/>
        <end position="1210"/>
    </location>
</feature>
<feature type="compositionally biased region" description="Acidic residues" evidence="9">
    <location>
        <begin position="408"/>
        <end position="428"/>
    </location>
</feature>
<dbReference type="PRINTS" id="PR00503">
    <property type="entry name" value="BROMODOMAIN"/>
</dbReference>
<dbReference type="InterPro" id="IPR009067">
    <property type="entry name" value="TAF_II_230-bd"/>
</dbReference>
<comment type="caution">
    <text evidence="11">The sequence shown here is derived from an EMBL/GenBank/DDBJ whole genome shotgun (WGS) entry which is preliminary data.</text>
</comment>
<dbReference type="SUPFAM" id="SSF47055">
    <property type="entry name" value="TAF(II)230 TBP-binding fragment"/>
    <property type="match status" value="1"/>
</dbReference>
<comment type="subcellular location">
    <subcellularLocation>
        <location evidence="1">Nucleus</location>
    </subcellularLocation>
</comment>
<keyword evidence="5" id="KW-0804">Transcription</keyword>
<name>A0A267FV07_9PLAT</name>
<dbReference type="InterPro" id="IPR001487">
    <property type="entry name" value="Bromodomain"/>
</dbReference>
<feature type="region of interest" description="Disordered" evidence="9">
    <location>
        <begin position="1113"/>
        <end position="1149"/>
    </location>
</feature>
<gene>
    <name evidence="11" type="ORF">BOX15_Mlig018176g2</name>
</gene>
<dbReference type="EMBL" id="NIVC01000778">
    <property type="protein sequence ID" value="PAA76917.1"/>
    <property type="molecule type" value="Genomic_DNA"/>
</dbReference>
<feature type="compositionally biased region" description="Low complexity" evidence="9">
    <location>
        <begin position="1840"/>
        <end position="1851"/>
    </location>
</feature>
<feature type="region of interest" description="Disordered" evidence="9">
    <location>
        <begin position="754"/>
        <end position="782"/>
    </location>
</feature>
<feature type="region of interest" description="Disordered" evidence="9">
    <location>
        <begin position="1259"/>
        <end position="1300"/>
    </location>
</feature>
<dbReference type="InterPro" id="IPR036427">
    <property type="entry name" value="Bromodomain-like_sf"/>
</dbReference>
<dbReference type="GO" id="GO:0051123">
    <property type="term" value="P:RNA polymerase II preinitiation complex assembly"/>
    <property type="evidence" value="ECO:0007669"/>
    <property type="project" value="TreeGrafter"/>
</dbReference>
<dbReference type="GO" id="GO:0017025">
    <property type="term" value="F:TBP-class protein binding"/>
    <property type="evidence" value="ECO:0007669"/>
    <property type="project" value="InterPro"/>
</dbReference>
<dbReference type="Pfam" id="PF15288">
    <property type="entry name" value="zf-CCHC_6"/>
    <property type="match status" value="1"/>
</dbReference>
<evidence type="ECO:0000256" key="4">
    <source>
        <dbReference type="ARBA" id="ARBA00023117"/>
    </source>
</evidence>
<feature type="region of interest" description="Disordered" evidence="9">
    <location>
        <begin position="1"/>
        <end position="22"/>
    </location>
</feature>
<feature type="compositionally biased region" description="Acidic residues" evidence="9">
    <location>
        <begin position="1168"/>
        <end position="1177"/>
    </location>
</feature>
<organism evidence="11 12">
    <name type="scientific">Macrostomum lignano</name>
    <dbReference type="NCBI Taxonomy" id="282301"/>
    <lineage>
        <taxon>Eukaryota</taxon>
        <taxon>Metazoa</taxon>
        <taxon>Spiralia</taxon>
        <taxon>Lophotrochozoa</taxon>
        <taxon>Platyhelminthes</taxon>
        <taxon>Rhabditophora</taxon>
        <taxon>Macrostomorpha</taxon>
        <taxon>Macrostomida</taxon>
        <taxon>Macrostomidae</taxon>
        <taxon>Macrostomum</taxon>
    </lineage>
</organism>
<feature type="compositionally biased region" description="Polar residues" evidence="9">
    <location>
        <begin position="1039"/>
        <end position="1051"/>
    </location>
</feature>
<dbReference type="Gene3D" id="1.20.920.10">
    <property type="entry name" value="Bromodomain-like"/>
    <property type="match status" value="2"/>
</dbReference>
<feature type="domain" description="Bromo" evidence="10">
    <location>
        <begin position="1494"/>
        <end position="1564"/>
    </location>
</feature>
<feature type="region of interest" description="Disordered" evidence="9">
    <location>
        <begin position="1034"/>
        <end position="1061"/>
    </location>
</feature>
<evidence type="ECO:0000256" key="2">
    <source>
        <dbReference type="ARBA" id="ARBA00009064"/>
    </source>
</evidence>
<feature type="compositionally biased region" description="Acidic residues" evidence="9">
    <location>
        <begin position="1786"/>
        <end position="1797"/>
    </location>
</feature>
<protein>
    <recommendedName>
        <fullName evidence="7">Transcription initiation factor TFIID subunit 1</fullName>
    </recommendedName>
</protein>
<keyword evidence="6" id="KW-0539">Nucleus</keyword>
<dbReference type="PROSITE" id="PS00633">
    <property type="entry name" value="BROMODOMAIN_1"/>
    <property type="match status" value="1"/>
</dbReference>
<dbReference type="Pfam" id="PF00439">
    <property type="entry name" value="Bromodomain"/>
    <property type="match status" value="2"/>
</dbReference>
<feature type="compositionally biased region" description="Polar residues" evidence="9">
    <location>
        <begin position="1131"/>
        <end position="1142"/>
    </location>
</feature>
<sequence length="1879" mass="204984">MSDDAYGGLKGGNDVEEPENRGGFNLAGFMFGNVNESGELEEFPEEEGRRHIRDLAKCQAADRDLIINKEVFATTANTAQALSSATADEAESADSKRTVERQDFYDIDEAAVDDAAMLEAAASLDAVVKVDDGYDDDYDNDKAASDAAGTAAEQVSKDASLMPPPTKIPPERAPALFSSSAAQPQSEKAPQILPVVIPFEEPVIDPKRPLANICPEEYRNTDIRLLFPDFDPEIIPRWSRLFKPSVKRTAYADRVPPNELPRPLTVHPADPELPHVYIDDIDMGELPVDNSQLLPDTVQLQRQLKVPQPPASGLLEQLNEDENISGQGQSAVDAAGAALEASGRDSLLEGVGNRWRFGPAALWYDMLGLPPPDGPVSDLTAFPLPKSASTAPSKRNDKKQRNISGDGEATDEDEDDSKSSTLDEDDIGDSVTATASAPSLNDDLFNMANLIHWEDDIVWDAEVAKEKIQASNRANAGYCGWIPSSTSRTLEDFQRQYGGTYPGVEKPNAGPKYEGWRSIFAVDNTELAYANWEDNIVWDGSKADTLGRPYVLTLDLNDEALVIDPSTYRIASAANENAESDGLLSKQNMQLNQLLASDEAFNLSNDQFYRNSSQLVRTGGGAGPTIGSILQHSTPAMELRPEYFPTNLTPQRLRVWYRPPLRRYQRGPMSAYDTPLPVLNLAKQIERRRQQLESERLALGGGNIFFMRTPADLTATDGDLILAEYSEEFPPLMMQIGMATKIINYYKRSVAVDSDADSNTEADKSSIPQREHGEPVACNDDQSPFLGQLSPGQCLQSIENNLFRAPIYPHKPRLTDFLLIRNRNGYSIRLLGTVYTVGQECPLIEVPAPNSKRANNFLRDFLQVNIYRLFLRSLDEPRRVRVDEVRRLFPPDGALTELTVRKRLKACADLRRGGGGGGWWVLKDEFRLPDEEELRELLSPEDCCAHYSMAVAEQRLKDAGYSERYLLANDDEDELDEASGGGGGGNADGSNGAPRMEAEVRCAPWNTSRVYLAAAKGRIQLDLSGPADPTGCGEAFSYSKPSRSSGSTAETALSAAKHPTGRVASVTGTDADLRKLNLNAAKELLRRRGVDEVDIKKLTRWEFVDVVRTVGTQKAKQGGEDAEDLTRFARSGSSGAPSNNSRPAGDSDRYKDACQRLFELQNRVLASDEADSADDNEAGSSSSDSSSSSEDESTGAEKSTTSSKKVLRITRRFRKPDGTGFYTRTELVRQPAVIEIYSRIRSTKSDEFIRQFLGDYGGGGSSGGPARQLTRMASSESLGGGDAADSATGASSKKPSKTKVMTPALTKMKCGACGQLGHMRTNKECPMYIKKGSGAAAGTPSKAGASSQQLQQQPQLIDELSQQSQQSQQSQHSVTNASQAEDEASLSQVDGTKLKLSAKVLNYVPPIEPPPASVTKKKPSSLKSATASATAKSKKFSKKSSLAAAEAAVSAGSVGSTLSDDYLAKPALKRRNRRRVDPQVALTSLLEDVFDKIKAVKNSQDFLNPVSEKEYPHYYQIIKQPMDLLTMKERLQKNLYQTREAFIDDVNLIYKNCVTFNGQHSLLSETAKCMLNVCAEEITVREEKLMRYEKAINPLLDEDDMAGLSYILGQAVQKMVAVEGSRPFQFRVDGKKWPDYYTIITKPMDLATLQDKVNAKTYRNRDEFLSDVQLILDNCIAYNKDSSSLTAIARKIVEAGREALAVNASTLDQLEANISRRQQVEEFGGFLEDDGDTLADSASVASQRVVDEVVTSTQQPSSQAQQNQQQQQQQQSESAAGLAEDLQLSDSEDSDTDDSSDDGGGAKEKQGSDAANAQDNNDNDEDSNPVAAKRPRRESPPRQQPTLAATAAADEASSKEDAAVRFYVGAGSGGDNSDGSPIS</sequence>
<feature type="region of interest" description="Disordered" evidence="9">
    <location>
        <begin position="1333"/>
        <end position="1388"/>
    </location>
</feature>
<evidence type="ECO:0000313" key="12">
    <source>
        <dbReference type="Proteomes" id="UP000215902"/>
    </source>
</evidence>
<feature type="domain" description="Bromo" evidence="10">
    <location>
        <begin position="1616"/>
        <end position="1686"/>
    </location>
</feature>
<evidence type="ECO:0000256" key="3">
    <source>
        <dbReference type="ARBA" id="ARBA00023015"/>
    </source>
</evidence>
<keyword evidence="12" id="KW-1185">Reference proteome</keyword>
<feature type="compositionally biased region" description="Low complexity" evidence="9">
    <location>
        <begin position="1178"/>
        <end position="1188"/>
    </location>
</feature>
<comment type="similarity">
    <text evidence="2">Belongs to the TAF1 family.</text>
</comment>
<dbReference type="Pfam" id="PF12157">
    <property type="entry name" value="DUF3591"/>
    <property type="match status" value="1"/>
</dbReference>
<feature type="region of interest" description="Disordered" evidence="9">
    <location>
        <begin position="378"/>
        <end position="435"/>
    </location>
</feature>
<dbReference type="PANTHER" id="PTHR13900">
    <property type="entry name" value="TRANSCRIPTION INITIATION FACTOR TFIID"/>
    <property type="match status" value="1"/>
</dbReference>